<dbReference type="OrthoDB" id="3199698at2759"/>
<evidence type="ECO:0008006" key="3">
    <source>
        <dbReference type="Google" id="ProtNLM"/>
    </source>
</evidence>
<sequence length="630" mass="70928">MPLDSTPDNPWAPFEDHLAFKWAQYHYVKLQSSEDQIYEGLDLWLACIIKSKSNGDVPWTYSDIPWTSADDLYIDSIQAGNAPWKTYKFRYAEPKPTGVIPQWMEEEYELNTRDLLVVIKLQLATSEFNGHFNMTPCQEFGPDGECMWSNLMLGHWAFKEVDEIAKDHRTHGAMLVPVIAGSDKTTVSVATGHQEYHLVYTSIGNISNTAHCAHGSGVIPIAFLPIPKASKRQRKKSTFQKFCQQLYHKCLKVVFLPLKPYMNTLKVVKCPNQQFCHAIFSIGPYIADYPEQVWLSGIVSNWCPKCDAKPGSLDQPGSHRRSHEKTDHFVQRLDPGILWDNFGIRSDIVPFTHSFPRANIHKLLAPDLLHQLIKGMFKDHLVEWVGDYLILMHGSTAVLGIIEDIDHCCASVSWLHRFPDGRDYNQWTGNDSKALMKVYLAAIAGYVPSAMVQCIAAFMEAVYVARRNAISTTALQCFHDCVDNFLELQDIFIAAGVRVSISLPRQHALFHYYLSIQLFGSPNGLCSSITESKHIKAIKELWRRSSRYNALNQMLCTIVRSEKMAALRQIFDGQGMLAGTTLLYIAGVVQKEKGLLSNADNILVDEEDEDDGGPVDGTPSNALLDVKLAS</sequence>
<gene>
    <name evidence="1" type="ORF">DFH94DRAFT_687437</name>
</gene>
<organism evidence="1 2">
    <name type="scientific">Russula ochroleuca</name>
    <dbReference type="NCBI Taxonomy" id="152965"/>
    <lineage>
        <taxon>Eukaryota</taxon>
        <taxon>Fungi</taxon>
        <taxon>Dikarya</taxon>
        <taxon>Basidiomycota</taxon>
        <taxon>Agaricomycotina</taxon>
        <taxon>Agaricomycetes</taxon>
        <taxon>Russulales</taxon>
        <taxon>Russulaceae</taxon>
        <taxon>Russula</taxon>
    </lineage>
</organism>
<reference evidence="1" key="2">
    <citation type="journal article" date="2020" name="Nat. Commun.">
        <title>Large-scale genome sequencing of mycorrhizal fungi provides insights into the early evolution of symbiotic traits.</title>
        <authorList>
            <person name="Miyauchi S."/>
            <person name="Kiss E."/>
            <person name="Kuo A."/>
            <person name="Drula E."/>
            <person name="Kohler A."/>
            <person name="Sanchez-Garcia M."/>
            <person name="Morin E."/>
            <person name="Andreopoulos B."/>
            <person name="Barry K.W."/>
            <person name="Bonito G."/>
            <person name="Buee M."/>
            <person name="Carver A."/>
            <person name="Chen C."/>
            <person name="Cichocki N."/>
            <person name="Clum A."/>
            <person name="Culley D."/>
            <person name="Crous P.W."/>
            <person name="Fauchery L."/>
            <person name="Girlanda M."/>
            <person name="Hayes R.D."/>
            <person name="Keri Z."/>
            <person name="LaButti K."/>
            <person name="Lipzen A."/>
            <person name="Lombard V."/>
            <person name="Magnuson J."/>
            <person name="Maillard F."/>
            <person name="Murat C."/>
            <person name="Nolan M."/>
            <person name="Ohm R.A."/>
            <person name="Pangilinan J."/>
            <person name="Pereira M.F."/>
            <person name="Perotto S."/>
            <person name="Peter M."/>
            <person name="Pfister S."/>
            <person name="Riley R."/>
            <person name="Sitrit Y."/>
            <person name="Stielow J.B."/>
            <person name="Szollosi G."/>
            <person name="Zifcakova L."/>
            <person name="Stursova M."/>
            <person name="Spatafora J.W."/>
            <person name="Tedersoo L."/>
            <person name="Vaario L.M."/>
            <person name="Yamada A."/>
            <person name="Yan M."/>
            <person name="Wang P."/>
            <person name="Xu J."/>
            <person name="Bruns T."/>
            <person name="Baldrian P."/>
            <person name="Vilgalys R."/>
            <person name="Dunand C."/>
            <person name="Henrissat B."/>
            <person name="Grigoriev I.V."/>
            <person name="Hibbett D."/>
            <person name="Nagy L.G."/>
            <person name="Martin F.M."/>
        </authorList>
    </citation>
    <scope>NUCLEOTIDE SEQUENCE</scope>
    <source>
        <strain evidence="1">Prilba</strain>
    </source>
</reference>
<keyword evidence="2" id="KW-1185">Reference proteome</keyword>
<dbReference type="InterPro" id="IPR041078">
    <property type="entry name" value="Plavaka"/>
</dbReference>
<protein>
    <recommendedName>
        <fullName evidence="3">CxC2-like cysteine cluster KDZ transposase-associated domain-containing protein</fullName>
    </recommendedName>
</protein>
<comment type="caution">
    <text evidence="1">The sequence shown here is derived from an EMBL/GenBank/DDBJ whole genome shotgun (WGS) entry which is preliminary data.</text>
</comment>
<name>A0A9P5N5K2_9AGAM</name>
<reference evidence="1" key="1">
    <citation type="submission" date="2019-10" db="EMBL/GenBank/DDBJ databases">
        <authorList>
            <consortium name="DOE Joint Genome Institute"/>
            <person name="Kuo A."/>
            <person name="Miyauchi S."/>
            <person name="Kiss E."/>
            <person name="Drula E."/>
            <person name="Kohler A."/>
            <person name="Sanchez-Garcia M."/>
            <person name="Andreopoulos B."/>
            <person name="Barry K.W."/>
            <person name="Bonito G."/>
            <person name="Buee M."/>
            <person name="Carver A."/>
            <person name="Chen C."/>
            <person name="Cichocki N."/>
            <person name="Clum A."/>
            <person name="Culley D."/>
            <person name="Crous P.W."/>
            <person name="Fauchery L."/>
            <person name="Girlanda M."/>
            <person name="Hayes R."/>
            <person name="Keri Z."/>
            <person name="LaButti K."/>
            <person name="Lipzen A."/>
            <person name="Lombard V."/>
            <person name="Magnuson J."/>
            <person name="Maillard F."/>
            <person name="Morin E."/>
            <person name="Murat C."/>
            <person name="Nolan M."/>
            <person name="Ohm R."/>
            <person name="Pangilinan J."/>
            <person name="Pereira M."/>
            <person name="Perotto S."/>
            <person name="Peter M."/>
            <person name="Riley R."/>
            <person name="Sitrit Y."/>
            <person name="Stielow B."/>
            <person name="Szollosi G."/>
            <person name="Zifcakova L."/>
            <person name="Stursova M."/>
            <person name="Spatafora J.W."/>
            <person name="Tedersoo L."/>
            <person name="Vaario L.-M."/>
            <person name="Yamada A."/>
            <person name="Yan M."/>
            <person name="Wang P."/>
            <person name="Xu J."/>
            <person name="Bruns T."/>
            <person name="Baldrian P."/>
            <person name="Vilgalys R."/>
            <person name="Henrissat B."/>
            <person name="Grigoriev I.V."/>
            <person name="Hibbett D."/>
            <person name="Nagy L.G."/>
            <person name="Martin F.M."/>
        </authorList>
    </citation>
    <scope>NUCLEOTIDE SEQUENCE</scope>
    <source>
        <strain evidence="1">Prilba</strain>
    </source>
</reference>
<dbReference type="Pfam" id="PF18759">
    <property type="entry name" value="Plavaka"/>
    <property type="match status" value="1"/>
</dbReference>
<dbReference type="AlphaFoldDB" id="A0A9P5N5K2"/>
<accession>A0A9P5N5K2</accession>
<evidence type="ECO:0000313" key="1">
    <source>
        <dbReference type="EMBL" id="KAF8486962.1"/>
    </source>
</evidence>
<evidence type="ECO:0000313" key="2">
    <source>
        <dbReference type="Proteomes" id="UP000759537"/>
    </source>
</evidence>
<dbReference type="EMBL" id="WHVB01000001">
    <property type="protein sequence ID" value="KAF8486962.1"/>
    <property type="molecule type" value="Genomic_DNA"/>
</dbReference>
<proteinExistence type="predicted"/>
<dbReference type="Proteomes" id="UP000759537">
    <property type="component" value="Unassembled WGS sequence"/>
</dbReference>